<evidence type="ECO:0000313" key="1">
    <source>
        <dbReference type="EMBL" id="KAK0401779.1"/>
    </source>
</evidence>
<organism evidence="1 2">
    <name type="scientific">Steinernema hermaphroditum</name>
    <dbReference type="NCBI Taxonomy" id="289476"/>
    <lineage>
        <taxon>Eukaryota</taxon>
        <taxon>Metazoa</taxon>
        <taxon>Ecdysozoa</taxon>
        <taxon>Nematoda</taxon>
        <taxon>Chromadorea</taxon>
        <taxon>Rhabditida</taxon>
        <taxon>Tylenchina</taxon>
        <taxon>Panagrolaimomorpha</taxon>
        <taxon>Strongyloidoidea</taxon>
        <taxon>Steinernematidae</taxon>
        <taxon>Steinernema</taxon>
    </lineage>
</organism>
<dbReference type="EMBL" id="JAUCMV010000004">
    <property type="protein sequence ID" value="KAK0401779.1"/>
    <property type="molecule type" value="Genomic_DNA"/>
</dbReference>
<protein>
    <recommendedName>
        <fullName evidence="3">BPTI/Kunitz inhibitor domain-containing protein</fullName>
    </recommendedName>
</protein>
<sequence>MPSQVRIRHWNKFSFMFARKGDAERQKIPVELASRSTTTATSKPRPPSECLMQIPDTLFFRGFMQPFYTYDSKIMTCTIIYGVTVRHKAPNVFSSLEACQARCSVLHSP</sequence>
<evidence type="ECO:0000313" key="2">
    <source>
        <dbReference type="Proteomes" id="UP001175271"/>
    </source>
</evidence>
<gene>
    <name evidence="1" type="ORF">QR680_015966</name>
</gene>
<dbReference type="AlphaFoldDB" id="A0AA39LLT3"/>
<dbReference type="Proteomes" id="UP001175271">
    <property type="component" value="Unassembled WGS sequence"/>
</dbReference>
<dbReference type="InterPro" id="IPR036880">
    <property type="entry name" value="Kunitz_BPTI_sf"/>
</dbReference>
<comment type="caution">
    <text evidence="1">The sequence shown here is derived from an EMBL/GenBank/DDBJ whole genome shotgun (WGS) entry which is preliminary data.</text>
</comment>
<keyword evidence="2" id="KW-1185">Reference proteome</keyword>
<reference evidence="1" key="1">
    <citation type="submission" date="2023-06" db="EMBL/GenBank/DDBJ databases">
        <title>Genomic analysis of the entomopathogenic nematode Steinernema hermaphroditum.</title>
        <authorList>
            <person name="Schwarz E.M."/>
            <person name="Heppert J.K."/>
            <person name="Baniya A."/>
            <person name="Schwartz H.T."/>
            <person name="Tan C.-H."/>
            <person name="Antoshechkin I."/>
            <person name="Sternberg P.W."/>
            <person name="Goodrich-Blair H."/>
            <person name="Dillman A.R."/>
        </authorList>
    </citation>
    <scope>NUCLEOTIDE SEQUENCE</scope>
    <source>
        <strain evidence="1">PS9179</strain>
        <tissue evidence="1">Whole animal</tissue>
    </source>
</reference>
<evidence type="ECO:0008006" key="3">
    <source>
        <dbReference type="Google" id="ProtNLM"/>
    </source>
</evidence>
<dbReference type="SUPFAM" id="SSF57362">
    <property type="entry name" value="BPTI-like"/>
    <property type="match status" value="1"/>
</dbReference>
<dbReference type="Gene3D" id="4.10.410.10">
    <property type="entry name" value="Pancreatic trypsin inhibitor Kunitz domain"/>
    <property type="match status" value="1"/>
</dbReference>
<dbReference type="GO" id="GO:0004867">
    <property type="term" value="F:serine-type endopeptidase inhibitor activity"/>
    <property type="evidence" value="ECO:0007669"/>
    <property type="project" value="InterPro"/>
</dbReference>
<accession>A0AA39LLT3</accession>
<proteinExistence type="predicted"/>
<name>A0AA39LLT3_9BILA</name>